<feature type="domain" description="STAS" evidence="1">
    <location>
        <begin position="261"/>
        <end position="372"/>
    </location>
</feature>
<reference evidence="2 3" key="1">
    <citation type="submission" date="2015-09" db="EMBL/GenBank/DDBJ databases">
        <title>Sorangium comparison.</title>
        <authorList>
            <person name="Zaburannyi N."/>
            <person name="Bunk B."/>
            <person name="Overmann J."/>
            <person name="Mueller R."/>
        </authorList>
    </citation>
    <scope>NUCLEOTIDE SEQUENCE [LARGE SCALE GENOMIC DNA]</scope>
    <source>
        <strain evidence="2 3">So ce26</strain>
    </source>
</reference>
<evidence type="ECO:0000259" key="1">
    <source>
        <dbReference type="PROSITE" id="PS50801"/>
    </source>
</evidence>
<protein>
    <submittedName>
        <fullName evidence="2">Anti-anti sigma factor protein</fullName>
    </submittedName>
</protein>
<dbReference type="InterPro" id="IPR051932">
    <property type="entry name" value="Bact_StressResp_Reg"/>
</dbReference>
<gene>
    <name evidence="2" type="ORF">SOCE26_103340</name>
</gene>
<evidence type="ECO:0000313" key="3">
    <source>
        <dbReference type="Proteomes" id="UP000238348"/>
    </source>
</evidence>
<sequence length="378" mass="40388">MKLQERLAALASSSIVTLVLDPERLRFLWANASGLKLWKVASLEELLSRDLSDMSAAARARLAGYIARFQEGQTAEETWTVYPGGEPVALRAFFSGVELDDGRLGILIQALRVEDTAQVALSRSVEALRHTSSMVTLLDAEGNALLHNPASLRAFGEGAPFAERFVDPEVAEALLAAASRGEVASREAAVRTSQGERWHRVEARQLPDPVTGAPAILVQHVDETGRRAAEQTAEAQARFAAELAEALETVQRQQQEILTLSAPILEVAPGTLALPVIGALDGPRSEEIAARLLRAVVERTARCIILDLTGAATATAGAAEHLAQLVRALRLLGTRPIVTGVPPALAQAFAEVGADLSGVMMLRSLRDGIRASARRAFN</sequence>
<dbReference type="PROSITE" id="PS50801">
    <property type="entry name" value="STAS"/>
    <property type="match status" value="1"/>
</dbReference>
<evidence type="ECO:0000313" key="2">
    <source>
        <dbReference type="EMBL" id="AUX48793.1"/>
    </source>
</evidence>
<dbReference type="EMBL" id="CP012673">
    <property type="protein sequence ID" value="AUX48793.1"/>
    <property type="molecule type" value="Genomic_DNA"/>
</dbReference>
<organism evidence="2 3">
    <name type="scientific">Sorangium cellulosum</name>
    <name type="common">Polyangium cellulosum</name>
    <dbReference type="NCBI Taxonomy" id="56"/>
    <lineage>
        <taxon>Bacteria</taxon>
        <taxon>Pseudomonadati</taxon>
        <taxon>Myxococcota</taxon>
        <taxon>Polyangia</taxon>
        <taxon>Polyangiales</taxon>
        <taxon>Polyangiaceae</taxon>
        <taxon>Sorangium</taxon>
    </lineage>
</organism>
<dbReference type="InterPro" id="IPR002645">
    <property type="entry name" value="STAS_dom"/>
</dbReference>
<dbReference type="Pfam" id="PF08448">
    <property type="entry name" value="PAS_4"/>
    <property type="match status" value="1"/>
</dbReference>
<dbReference type="CDD" id="cd07041">
    <property type="entry name" value="STAS_RsbR_RsbS_like"/>
    <property type="match status" value="1"/>
</dbReference>
<dbReference type="Proteomes" id="UP000238348">
    <property type="component" value="Chromosome"/>
</dbReference>
<dbReference type="SUPFAM" id="SSF52091">
    <property type="entry name" value="SpoIIaa-like"/>
    <property type="match status" value="1"/>
</dbReference>
<accession>A0A2L0FB92</accession>
<dbReference type="InterPro" id="IPR036513">
    <property type="entry name" value="STAS_dom_sf"/>
</dbReference>
<dbReference type="PANTHER" id="PTHR33745">
    <property type="entry name" value="RSBT ANTAGONIST PROTEIN RSBS-RELATED"/>
    <property type="match status" value="1"/>
</dbReference>
<dbReference type="RefSeq" id="WP_104986599.1">
    <property type="nucleotide sequence ID" value="NZ_CP012673.1"/>
</dbReference>
<dbReference type="InterPro" id="IPR035965">
    <property type="entry name" value="PAS-like_dom_sf"/>
</dbReference>
<dbReference type="InterPro" id="IPR013656">
    <property type="entry name" value="PAS_4"/>
</dbReference>
<proteinExistence type="predicted"/>
<dbReference type="Gene3D" id="3.30.450.20">
    <property type="entry name" value="PAS domain"/>
    <property type="match status" value="1"/>
</dbReference>
<dbReference type="AlphaFoldDB" id="A0A2L0FB92"/>
<dbReference type="OrthoDB" id="5507190at2"/>
<dbReference type="Gene3D" id="3.30.750.24">
    <property type="entry name" value="STAS domain"/>
    <property type="match status" value="1"/>
</dbReference>
<dbReference type="Pfam" id="PF01740">
    <property type="entry name" value="STAS"/>
    <property type="match status" value="1"/>
</dbReference>
<name>A0A2L0FB92_SORCE</name>
<dbReference type="SUPFAM" id="SSF55785">
    <property type="entry name" value="PYP-like sensor domain (PAS domain)"/>
    <property type="match status" value="2"/>
</dbReference>